<reference evidence="2" key="1">
    <citation type="submission" date="2023-07" db="EMBL/GenBank/DDBJ databases">
        <authorList>
            <consortium name="CYATHOMIX"/>
        </authorList>
    </citation>
    <scope>NUCLEOTIDE SEQUENCE</scope>
    <source>
        <strain evidence="2">N/A</strain>
    </source>
</reference>
<comment type="similarity">
    <text evidence="1">Belongs to the microviridae F protein family.</text>
</comment>
<dbReference type="GO" id="GO:0005198">
    <property type="term" value="F:structural molecule activity"/>
    <property type="evidence" value="ECO:0007669"/>
    <property type="project" value="InterPro"/>
</dbReference>
<evidence type="ECO:0000313" key="2">
    <source>
        <dbReference type="EMBL" id="CAJ0600770.1"/>
    </source>
</evidence>
<dbReference type="Pfam" id="PF02305">
    <property type="entry name" value="Phage_F"/>
    <property type="match status" value="1"/>
</dbReference>
<dbReference type="Gene3D" id="2.60.169.10">
    <property type="entry name" value="Microviridae F protein"/>
    <property type="match status" value="1"/>
</dbReference>
<sequence length="342" mass="37972">MSRFLNRYNHASPTSPAGGVSMTDPQYLADCDINTILRKYAITEDFVSAFQRIDAARDQFASLPSELRARFGHDVKAYFEFVLNPENAEECKRLGLLVPTTVEPSAEELLQQIADNTRTTKGTVETGKAVAKIWDDWYRDENLQDSIIQSSDDLGDGNPNGIDWNVLRKRGKRHDYFTSALPWTQKGQAIELPLGTSAPVTYNATNPHDSYLTGKQAGLWQKGNNTDADRAQACYLGDDDSAKRIRPDLQEPLWLNADLSRATAATINSLRMAFQLQRLLETDARCGTRLCEIIRGHFKTICPDARLQRSEYLGGSSTPIGFLPVAQTAENGDTPQGNLVAN</sequence>
<evidence type="ECO:0000256" key="1">
    <source>
        <dbReference type="ARBA" id="ARBA00009963"/>
    </source>
</evidence>
<keyword evidence="3" id="KW-1185">Reference proteome</keyword>
<dbReference type="InterPro" id="IPR003514">
    <property type="entry name" value="Microviridae_protein_F"/>
</dbReference>
<dbReference type="Proteomes" id="UP001176961">
    <property type="component" value="Unassembled WGS sequence"/>
</dbReference>
<dbReference type="InterPro" id="IPR016184">
    <property type="entry name" value="Capsid/spike_ssDNA_virus"/>
</dbReference>
<proteinExistence type="inferred from homology"/>
<organism evidence="2 3">
    <name type="scientific">Cylicocyclus nassatus</name>
    <name type="common">Nematode worm</name>
    <dbReference type="NCBI Taxonomy" id="53992"/>
    <lineage>
        <taxon>Eukaryota</taxon>
        <taxon>Metazoa</taxon>
        <taxon>Ecdysozoa</taxon>
        <taxon>Nematoda</taxon>
        <taxon>Chromadorea</taxon>
        <taxon>Rhabditida</taxon>
        <taxon>Rhabditina</taxon>
        <taxon>Rhabditomorpha</taxon>
        <taxon>Strongyloidea</taxon>
        <taxon>Strongylidae</taxon>
        <taxon>Cylicocyclus</taxon>
    </lineage>
</organism>
<feature type="non-terminal residue" evidence="2">
    <location>
        <position position="1"/>
    </location>
</feature>
<comment type="caution">
    <text evidence="2">The sequence shown here is derived from an EMBL/GenBank/DDBJ whole genome shotgun (WGS) entry which is preliminary data.</text>
</comment>
<gene>
    <name evidence="2" type="ORF">CYNAS_LOCUS12753</name>
</gene>
<dbReference type="InterPro" id="IPR037002">
    <property type="entry name" value="Microviridae_protein_F_sf"/>
</dbReference>
<dbReference type="Pfam" id="PF09675">
    <property type="entry name" value="Chlamy_scaf"/>
    <property type="match status" value="1"/>
</dbReference>
<protein>
    <submittedName>
        <fullName evidence="2">Uncharacterized protein</fullName>
    </submittedName>
</protein>
<dbReference type="AlphaFoldDB" id="A0AA36M7S5"/>
<name>A0AA36M7S5_CYLNA</name>
<dbReference type="InterPro" id="IPR014131">
    <property type="entry name" value="Chlamydia_phage_Vp3"/>
</dbReference>
<dbReference type="SUPFAM" id="SSF88645">
    <property type="entry name" value="ssDNA viruses"/>
    <property type="match status" value="1"/>
</dbReference>
<evidence type="ECO:0000313" key="3">
    <source>
        <dbReference type="Proteomes" id="UP001176961"/>
    </source>
</evidence>
<accession>A0AA36M7S5</accession>
<dbReference type="EMBL" id="CATQJL010000292">
    <property type="protein sequence ID" value="CAJ0600770.1"/>
    <property type="molecule type" value="Genomic_DNA"/>
</dbReference>